<sequence length="125" mass="13837">MADPVNSLAFWDTNSQYVRSKTTIIVTIHDACAARSPSHKPSKSNFRKKPKPIATGILTSAEIPSMKLPERPTMAARFAFSGRPTPSSLPTLFDTLKLKEDGEYVDNAVVSSKFICKEFHPQNVK</sequence>
<dbReference type="AlphaFoldDB" id="A0ABD1TSP5"/>
<name>A0ABD1TSP5_9LAMI</name>
<comment type="caution">
    <text evidence="1">The sequence shown here is derived from an EMBL/GenBank/DDBJ whole genome shotgun (WGS) entry which is preliminary data.</text>
</comment>
<gene>
    <name evidence="1" type="ORF">Fot_29716</name>
</gene>
<dbReference type="Proteomes" id="UP001604277">
    <property type="component" value="Unassembled WGS sequence"/>
</dbReference>
<proteinExistence type="predicted"/>
<keyword evidence="2" id="KW-1185">Reference proteome</keyword>
<reference evidence="2" key="1">
    <citation type="submission" date="2024-07" db="EMBL/GenBank/DDBJ databases">
        <title>Two chromosome-level genome assemblies of Korean endemic species Abeliophyllum distichum and Forsythia ovata (Oleaceae).</title>
        <authorList>
            <person name="Jang H."/>
        </authorList>
    </citation>
    <scope>NUCLEOTIDE SEQUENCE [LARGE SCALE GENOMIC DNA]</scope>
</reference>
<evidence type="ECO:0000313" key="2">
    <source>
        <dbReference type="Proteomes" id="UP001604277"/>
    </source>
</evidence>
<dbReference type="EMBL" id="JBFOLJ010000008">
    <property type="protein sequence ID" value="KAL2515745.1"/>
    <property type="molecule type" value="Genomic_DNA"/>
</dbReference>
<protein>
    <submittedName>
        <fullName evidence="1">Uncharacterized protein</fullName>
    </submittedName>
</protein>
<organism evidence="1 2">
    <name type="scientific">Forsythia ovata</name>
    <dbReference type="NCBI Taxonomy" id="205694"/>
    <lineage>
        <taxon>Eukaryota</taxon>
        <taxon>Viridiplantae</taxon>
        <taxon>Streptophyta</taxon>
        <taxon>Embryophyta</taxon>
        <taxon>Tracheophyta</taxon>
        <taxon>Spermatophyta</taxon>
        <taxon>Magnoliopsida</taxon>
        <taxon>eudicotyledons</taxon>
        <taxon>Gunneridae</taxon>
        <taxon>Pentapetalae</taxon>
        <taxon>asterids</taxon>
        <taxon>lamiids</taxon>
        <taxon>Lamiales</taxon>
        <taxon>Oleaceae</taxon>
        <taxon>Forsythieae</taxon>
        <taxon>Forsythia</taxon>
    </lineage>
</organism>
<accession>A0ABD1TSP5</accession>
<evidence type="ECO:0000313" key="1">
    <source>
        <dbReference type="EMBL" id="KAL2515745.1"/>
    </source>
</evidence>